<gene>
    <name evidence="2" type="ORF">GcLGCM259_1505</name>
</gene>
<keyword evidence="3" id="KW-1185">Reference proteome</keyword>
<evidence type="ECO:0000313" key="3">
    <source>
        <dbReference type="Proteomes" id="UP000307000"/>
    </source>
</evidence>
<accession>A0A5B7WT11</accession>
<evidence type="ECO:0000313" key="2">
    <source>
        <dbReference type="EMBL" id="QCY47236.1"/>
    </source>
</evidence>
<dbReference type="KEGG" id="gcr:GcLGCM259_1505"/>
<feature type="transmembrane region" description="Helical" evidence="1">
    <location>
        <begin position="334"/>
        <end position="351"/>
    </location>
</feature>
<organism evidence="2 3">
    <name type="scientific">Glutamicibacter creatinolyticus</name>
    <dbReference type="NCBI Taxonomy" id="162496"/>
    <lineage>
        <taxon>Bacteria</taxon>
        <taxon>Bacillati</taxon>
        <taxon>Actinomycetota</taxon>
        <taxon>Actinomycetes</taxon>
        <taxon>Micrococcales</taxon>
        <taxon>Micrococcaceae</taxon>
        <taxon>Glutamicibacter</taxon>
    </lineage>
</organism>
<keyword evidence="1" id="KW-0812">Transmembrane</keyword>
<proteinExistence type="predicted"/>
<sequence length="386" mass="43229">MPVARKIRRTASDTVLEQWPAAYRDWVSQFHFRLVWGGLDDAQAAAELERQLQAVRDSGEDPAGLLGEPNRFGQQRAASLLDQAQRLERDLPVFRGSQLLRIISYLCFGLFVLAAVFLGFRDGWLNHSWQLWQGLCFLVVPWCAALGLWGWISFRMGRLRTAAAFWTGAAIALVAFGWLVSVLDTEWVLPVANLVVGLGAAGMIVLTAVLPRREPAAQDDPVLGDEQWFTALERILRGRYLFTRAQARAEVAQLRAHLKQQDAEGKGEPPLSRRAEGGARREFGPVAGYATILAATCRSSIVRQLRLRSLALTVTLVFYGWIILTTWFDEGPGFGAWVMSAAWLMLLILMLRDLMPHRRQQAIASMARRRRQDAAARERALGGHDD</sequence>
<dbReference type="InterPro" id="IPR036259">
    <property type="entry name" value="MFS_trans_sf"/>
</dbReference>
<feature type="transmembrane region" description="Helical" evidence="1">
    <location>
        <begin position="132"/>
        <end position="151"/>
    </location>
</feature>
<reference evidence="2 3" key="1">
    <citation type="submission" date="2018-12" db="EMBL/GenBank/DDBJ databases">
        <title>Complete Genome Sequence of Glutamicibacter creatinolyticus strain LGCM259,isolated from an abscess of a 12-year-old mare in Italy.</title>
        <authorList>
            <person name="Santos R.G."/>
            <person name="Silva A.L."/>
            <person name="Seyffert N."/>
            <person name="Castro T.L.P."/>
            <person name="Attili A.R."/>
            <person name="Rifici C."/>
            <person name="Mazzullo G."/>
            <person name="Brenig B."/>
            <person name="Venanzi F."/>
            <person name="Azevedo V."/>
        </authorList>
    </citation>
    <scope>NUCLEOTIDE SEQUENCE [LARGE SCALE GENOMIC DNA]</scope>
    <source>
        <strain evidence="2 3">LGCM 259</strain>
    </source>
</reference>
<keyword evidence="1" id="KW-0472">Membrane</keyword>
<dbReference type="EMBL" id="CP034412">
    <property type="protein sequence ID" value="QCY47236.1"/>
    <property type="molecule type" value="Genomic_DNA"/>
</dbReference>
<feature type="transmembrane region" description="Helical" evidence="1">
    <location>
        <begin position="163"/>
        <end position="181"/>
    </location>
</feature>
<feature type="transmembrane region" description="Helical" evidence="1">
    <location>
        <begin position="187"/>
        <end position="210"/>
    </location>
</feature>
<dbReference type="SUPFAM" id="SSF103473">
    <property type="entry name" value="MFS general substrate transporter"/>
    <property type="match status" value="1"/>
</dbReference>
<protein>
    <submittedName>
        <fullName evidence="2">Uncharacterized protein</fullName>
    </submittedName>
</protein>
<feature type="transmembrane region" description="Helical" evidence="1">
    <location>
        <begin position="310"/>
        <end position="328"/>
    </location>
</feature>
<name>A0A5B7WT11_9MICC</name>
<feature type="transmembrane region" description="Helical" evidence="1">
    <location>
        <begin position="99"/>
        <end position="120"/>
    </location>
</feature>
<dbReference type="Proteomes" id="UP000307000">
    <property type="component" value="Chromosome"/>
</dbReference>
<evidence type="ECO:0000256" key="1">
    <source>
        <dbReference type="SAM" id="Phobius"/>
    </source>
</evidence>
<dbReference type="AlphaFoldDB" id="A0A5B7WT11"/>
<keyword evidence="1" id="KW-1133">Transmembrane helix</keyword>